<reference evidence="3" key="1">
    <citation type="submission" date="2020-07" db="EMBL/GenBank/DDBJ databases">
        <title>Huge and variable diversity of episymbiotic CPR bacteria and DPANN archaea in groundwater ecosystems.</title>
        <authorList>
            <person name="He C.Y."/>
            <person name="Keren R."/>
            <person name="Whittaker M."/>
            <person name="Farag I.F."/>
            <person name="Doudna J."/>
            <person name="Cate J.H.D."/>
            <person name="Banfield J.F."/>
        </authorList>
    </citation>
    <scope>NUCLEOTIDE SEQUENCE</scope>
    <source>
        <strain evidence="3">NC_groundwater_973_Pr1_S-0.2um_54_13</strain>
    </source>
</reference>
<feature type="region of interest" description="Disordered" evidence="1">
    <location>
        <begin position="818"/>
        <end position="859"/>
    </location>
</feature>
<evidence type="ECO:0000313" key="3">
    <source>
        <dbReference type="EMBL" id="MBI3631228.1"/>
    </source>
</evidence>
<sequence>MTFFRRKKILSSIGISFFIAAVFYLYANISLAANSPTASTFGNAAASGLARGIDFAGVVLIVHAILAILYSVLTAGLGIVGFLLDNAFSWNLLSNPSRILVIQQGWGIMRDLTNGLFLFVILWIALTYILNIENLGGKRLLVRVIVVALLVNFSLTMVSAMFGFTNELAKPFYTAMKLNLNNPSSSLSAILISNSHIYEVADNSATQGALDQFKKTVVETSAIDTGNSDRLAWLSNAVGVPQSAHAQWLEIAKYFGVQILGQLAGNLLGALVAGSIAAASWQSILNLAIANVFFILMIVAMFTAFLVLALRLVAMVFVSIFAPVAFASQVIPKYGERFWHGWLGYLFNWAFVAPVFYFLIYISLLFLQGLTIIGPVASRDIPFTGNVIKMLNFVLFLVLFFTALRITKKMGGAVAETALNVSKKVAGIGLGLTTGGLALGASSIARRYAPALKKALNIPVLRQTMIARRAGAYLERQKERVAPHERELGEFSNDYLVQEFDRSIRAERKVAIANLLAKRGKFAELGDRQEKALDLAGQFGPQTVENLLKARPDLANANRVSAADVDKQLTRMGFVTPQEKAGAGQDIKDKAARRAILSKIKTSEAADISDDVFEKPEMVKEMWEVFSPAHIAKIASDKPAMLAEMKRALETRPDIEITPEMYRYLGTTTAQALGLSLPTSIKRPLSTVQGEVREEEQSLRAKRQEIDALSEEADMFRTRGQADEADRRVADAKKILEVDIPKIDLSIQRLNQEVAEIERQRSTVRGATAGPAPTRGPGPGPAAAPPPPGAGTVADPLGPRDSITAAQIPDSWVDDAWRNLQGGGGTTSQKIIFESRGSESEKRRELREELARGYKTGRY</sequence>
<feature type="transmembrane region" description="Helical" evidence="2">
    <location>
        <begin position="426"/>
        <end position="445"/>
    </location>
</feature>
<proteinExistence type="predicted"/>
<name>A0A932VRG5_9BACT</name>
<feature type="transmembrane region" description="Helical" evidence="2">
    <location>
        <begin position="142"/>
        <end position="164"/>
    </location>
</feature>
<evidence type="ECO:0000313" key="4">
    <source>
        <dbReference type="Proteomes" id="UP000753196"/>
    </source>
</evidence>
<feature type="compositionally biased region" description="Basic and acidic residues" evidence="1">
    <location>
        <begin position="836"/>
        <end position="852"/>
    </location>
</feature>
<evidence type="ECO:0000256" key="2">
    <source>
        <dbReference type="SAM" id="Phobius"/>
    </source>
</evidence>
<feature type="transmembrane region" description="Helical" evidence="2">
    <location>
        <begin position="55"/>
        <end position="84"/>
    </location>
</feature>
<feature type="transmembrane region" description="Helical" evidence="2">
    <location>
        <begin position="343"/>
        <end position="367"/>
    </location>
</feature>
<feature type="transmembrane region" description="Helical" evidence="2">
    <location>
        <begin position="387"/>
        <end position="406"/>
    </location>
</feature>
<feature type="transmembrane region" description="Helical" evidence="2">
    <location>
        <begin position="287"/>
        <end position="307"/>
    </location>
</feature>
<feature type="transmembrane region" description="Helical" evidence="2">
    <location>
        <begin position="112"/>
        <end position="130"/>
    </location>
</feature>
<organism evidence="3 4">
    <name type="scientific">Candidatus Sungiibacteriota bacterium</name>
    <dbReference type="NCBI Taxonomy" id="2750080"/>
    <lineage>
        <taxon>Bacteria</taxon>
        <taxon>Candidatus Sungiibacteriota</taxon>
    </lineage>
</organism>
<feature type="region of interest" description="Disordered" evidence="1">
    <location>
        <begin position="758"/>
        <end position="802"/>
    </location>
</feature>
<accession>A0A932VRG5</accession>
<keyword evidence="2" id="KW-0472">Membrane</keyword>
<evidence type="ECO:0000256" key="1">
    <source>
        <dbReference type="SAM" id="MobiDB-lite"/>
    </source>
</evidence>
<dbReference type="Proteomes" id="UP000753196">
    <property type="component" value="Unassembled WGS sequence"/>
</dbReference>
<feature type="compositionally biased region" description="Pro residues" evidence="1">
    <location>
        <begin position="774"/>
        <end position="789"/>
    </location>
</feature>
<gene>
    <name evidence="3" type="ORF">HY221_02725</name>
</gene>
<feature type="transmembrane region" description="Helical" evidence="2">
    <location>
        <begin position="312"/>
        <end position="331"/>
    </location>
</feature>
<comment type="caution">
    <text evidence="3">The sequence shown here is derived from an EMBL/GenBank/DDBJ whole genome shotgun (WGS) entry which is preliminary data.</text>
</comment>
<feature type="transmembrane region" description="Helical" evidence="2">
    <location>
        <begin position="9"/>
        <end position="27"/>
    </location>
</feature>
<keyword evidence="2" id="KW-1133">Transmembrane helix</keyword>
<dbReference type="EMBL" id="JACQCR010000062">
    <property type="protein sequence ID" value="MBI3631228.1"/>
    <property type="molecule type" value="Genomic_DNA"/>
</dbReference>
<feature type="transmembrane region" description="Helical" evidence="2">
    <location>
        <begin position="263"/>
        <end position="281"/>
    </location>
</feature>
<keyword evidence="2" id="KW-0812">Transmembrane</keyword>
<dbReference type="AlphaFoldDB" id="A0A932VRG5"/>
<protein>
    <submittedName>
        <fullName evidence="3">Uncharacterized protein</fullName>
    </submittedName>
</protein>